<evidence type="ECO:0008006" key="10">
    <source>
        <dbReference type="Google" id="ProtNLM"/>
    </source>
</evidence>
<dbReference type="PATRIC" id="fig|1121022.4.peg.4271"/>
<organism evidence="8 9">
    <name type="scientific">Asticcacaulis benevestitus DSM 16100 = ATCC BAA-896</name>
    <dbReference type="NCBI Taxonomy" id="1121022"/>
    <lineage>
        <taxon>Bacteria</taxon>
        <taxon>Pseudomonadati</taxon>
        <taxon>Pseudomonadota</taxon>
        <taxon>Alphaproteobacteria</taxon>
        <taxon>Caulobacterales</taxon>
        <taxon>Caulobacteraceae</taxon>
        <taxon>Asticcacaulis</taxon>
    </lineage>
</organism>
<dbReference type="Pfam" id="PF00474">
    <property type="entry name" value="SSF"/>
    <property type="match status" value="1"/>
</dbReference>
<feature type="transmembrane region" description="Helical" evidence="7">
    <location>
        <begin position="14"/>
        <end position="36"/>
    </location>
</feature>
<name>V4QTW6_9CAUL</name>
<dbReference type="eggNOG" id="COG4146">
    <property type="taxonomic scope" value="Bacteria"/>
</dbReference>
<evidence type="ECO:0000313" key="9">
    <source>
        <dbReference type="Proteomes" id="UP000017837"/>
    </source>
</evidence>
<proteinExistence type="inferred from homology"/>
<evidence type="ECO:0000256" key="2">
    <source>
        <dbReference type="ARBA" id="ARBA00006434"/>
    </source>
</evidence>
<dbReference type="AlphaFoldDB" id="V4QTW6"/>
<dbReference type="InterPro" id="IPR001734">
    <property type="entry name" value="Na/solute_symporter"/>
</dbReference>
<dbReference type="PANTHER" id="PTHR11819:SF195">
    <property type="entry name" value="SODIUM_GLUCOSE COTRANSPORTER 4"/>
    <property type="match status" value="1"/>
</dbReference>
<reference evidence="8 9" key="1">
    <citation type="journal article" date="2014" name="Nature">
        <title>Sequential evolution of bacterial morphology by co-option of a developmental regulator.</title>
        <authorList>
            <person name="Jiang C."/>
            <person name="Brown P.J."/>
            <person name="Ducret A."/>
            <person name="Brun Y.V."/>
        </authorList>
    </citation>
    <scope>NUCLEOTIDE SEQUENCE [LARGE SCALE GENOMIC DNA]</scope>
    <source>
        <strain evidence="8 9">DSM 16100</strain>
    </source>
</reference>
<evidence type="ECO:0000256" key="6">
    <source>
        <dbReference type="RuleBase" id="RU362091"/>
    </source>
</evidence>
<comment type="similarity">
    <text evidence="2 6">Belongs to the sodium:solute symporter (SSF) (TC 2.A.21) family.</text>
</comment>
<feature type="transmembrane region" description="Helical" evidence="7">
    <location>
        <begin position="421"/>
        <end position="440"/>
    </location>
</feature>
<evidence type="ECO:0000313" key="8">
    <source>
        <dbReference type="EMBL" id="ESQ82603.1"/>
    </source>
</evidence>
<gene>
    <name evidence="8" type="ORF">ABENE_20845</name>
</gene>
<keyword evidence="4 7" id="KW-1133">Transmembrane helix</keyword>
<dbReference type="GO" id="GO:0005886">
    <property type="term" value="C:plasma membrane"/>
    <property type="evidence" value="ECO:0007669"/>
    <property type="project" value="TreeGrafter"/>
</dbReference>
<evidence type="ECO:0000256" key="1">
    <source>
        <dbReference type="ARBA" id="ARBA00004141"/>
    </source>
</evidence>
<protein>
    <recommendedName>
        <fullName evidence="10">Sodium transporter</fullName>
    </recommendedName>
</protein>
<comment type="subcellular location">
    <subcellularLocation>
        <location evidence="1">Membrane</location>
        <topology evidence="1">Multi-pass membrane protein</topology>
    </subcellularLocation>
</comment>
<feature type="transmembrane region" description="Helical" evidence="7">
    <location>
        <begin position="296"/>
        <end position="321"/>
    </location>
</feature>
<feature type="transmembrane region" description="Helical" evidence="7">
    <location>
        <begin position="196"/>
        <end position="219"/>
    </location>
</feature>
<comment type="caution">
    <text evidence="8">The sequence shown here is derived from an EMBL/GenBank/DDBJ whole genome shotgun (WGS) entry which is preliminary data.</text>
</comment>
<dbReference type="PANTHER" id="PTHR11819">
    <property type="entry name" value="SOLUTE CARRIER FAMILY 5"/>
    <property type="match status" value="1"/>
</dbReference>
<evidence type="ECO:0000256" key="4">
    <source>
        <dbReference type="ARBA" id="ARBA00022989"/>
    </source>
</evidence>
<feature type="transmembrane region" description="Helical" evidence="7">
    <location>
        <begin position="341"/>
        <end position="359"/>
    </location>
</feature>
<dbReference type="PROSITE" id="PS50283">
    <property type="entry name" value="NA_SOLUT_SYMP_3"/>
    <property type="match status" value="1"/>
</dbReference>
<evidence type="ECO:0000256" key="5">
    <source>
        <dbReference type="ARBA" id="ARBA00023136"/>
    </source>
</evidence>
<dbReference type="InterPro" id="IPR038377">
    <property type="entry name" value="Na/Glc_symporter_sf"/>
</dbReference>
<dbReference type="STRING" id="1121022.GCA_000376105_04147"/>
<feature type="transmembrane region" description="Helical" evidence="7">
    <location>
        <begin position="57"/>
        <end position="73"/>
    </location>
</feature>
<evidence type="ECO:0000256" key="3">
    <source>
        <dbReference type="ARBA" id="ARBA00022692"/>
    </source>
</evidence>
<feature type="transmembrane region" description="Helical" evidence="7">
    <location>
        <begin position="93"/>
        <end position="113"/>
    </location>
</feature>
<feature type="transmembrane region" description="Helical" evidence="7">
    <location>
        <begin position="255"/>
        <end position="275"/>
    </location>
</feature>
<feature type="transmembrane region" description="Helical" evidence="7">
    <location>
        <begin position="388"/>
        <end position="409"/>
    </location>
</feature>
<dbReference type="NCBIfam" id="TIGR00813">
    <property type="entry name" value="sss"/>
    <property type="match status" value="1"/>
</dbReference>
<dbReference type="Gene3D" id="1.20.1730.10">
    <property type="entry name" value="Sodium/glucose cotransporter"/>
    <property type="match status" value="1"/>
</dbReference>
<feature type="transmembrane region" description="Helical" evidence="7">
    <location>
        <begin position="495"/>
        <end position="513"/>
    </location>
</feature>
<feature type="transmembrane region" description="Helical" evidence="7">
    <location>
        <begin position="162"/>
        <end position="184"/>
    </location>
</feature>
<keyword evidence="3 7" id="KW-0812">Transmembrane</keyword>
<dbReference type="Proteomes" id="UP000017837">
    <property type="component" value="Unassembled WGS sequence"/>
</dbReference>
<keyword evidence="9" id="KW-1185">Reference proteome</keyword>
<dbReference type="GO" id="GO:0005412">
    <property type="term" value="F:D-glucose:sodium symporter activity"/>
    <property type="evidence" value="ECO:0007669"/>
    <property type="project" value="TreeGrafter"/>
</dbReference>
<evidence type="ECO:0000256" key="7">
    <source>
        <dbReference type="SAM" id="Phobius"/>
    </source>
</evidence>
<dbReference type="EMBL" id="AWGB01000075">
    <property type="protein sequence ID" value="ESQ82603.1"/>
    <property type="molecule type" value="Genomic_DNA"/>
</dbReference>
<sequence length="554" mass="59664">MNALMPQAHTLETLSSLDIGIVAVYMAAIFILAQSVSRAKPAEAMTTGRYFFASHQLPFWAVGTSIIAANISAEQIIGMSGSGYRIGLAVASYEWMAALTLILVGKYILPVFFHTGVMTMPGFLQLRFGSGVKNLMAVFWLCQYVLVNLTGILWLGGTAVSTITGIDTVTALAGLGVFALLYQIRGGLRASAQTDVAQVAILIAGGLVILAMTLCTISGDWSLGGALQGFGHLMNRHPDHFKMILPKESPYYHDLPGIAVLIGGMWILNLSYFGFNQYIVQRALAAKSLPEAQKGIVFSAYLKLLMPLIVVVPGMTAFLLAPGLPRGDMAYPTMMGLLPPGLLGLVFAALIATIVASSASKINSIATIVTLDLVQPAFPALTDRHLMIVGRATAVGALLIALIVAKPLLGDFDQVFQFGQNLTGFFAPGIVVIFLLGLFWRGCSHAGALAGIISGITLSAFFFTANHLHQHPQSWGMDWQFLIRHVPFMPFLNRVGWVFWITLAVCVGVSKLLPDKQPFPGWQLTAGTFKTSRLFNLMALGVILILIALYAVFW</sequence>
<feature type="transmembrane region" description="Helical" evidence="7">
    <location>
        <begin position="447"/>
        <end position="465"/>
    </location>
</feature>
<accession>V4QTW6</accession>
<feature type="transmembrane region" description="Helical" evidence="7">
    <location>
        <begin position="534"/>
        <end position="553"/>
    </location>
</feature>
<keyword evidence="5 7" id="KW-0472">Membrane</keyword>
<feature type="transmembrane region" description="Helical" evidence="7">
    <location>
        <begin position="134"/>
        <end position="156"/>
    </location>
</feature>